<evidence type="ECO:0000313" key="6">
    <source>
        <dbReference type="EMBL" id="QBH73723.1"/>
    </source>
</evidence>
<dbReference type="InterPro" id="IPR050756">
    <property type="entry name" value="CSN3"/>
</dbReference>
<evidence type="ECO:0000313" key="5">
    <source>
        <dbReference type="EMBL" id="OXA55989.1"/>
    </source>
</evidence>
<dbReference type="AlphaFoldDB" id="A0A226EF16"/>
<evidence type="ECO:0000256" key="2">
    <source>
        <dbReference type="ARBA" id="ARBA00022942"/>
    </source>
</evidence>
<gene>
    <name evidence="5" type="ORF">Fcan01_09964</name>
</gene>
<dbReference type="Gene3D" id="1.25.40.570">
    <property type="match status" value="1"/>
</dbReference>
<dbReference type="Pfam" id="PF01399">
    <property type="entry name" value="PCI"/>
    <property type="match status" value="1"/>
</dbReference>
<dbReference type="PANTHER" id="PTHR10758:SF2">
    <property type="entry name" value="26S PROTEASOME NON-ATPASE REGULATORY SUBUNIT 3"/>
    <property type="match status" value="1"/>
</dbReference>
<feature type="compositionally biased region" description="Basic and acidic residues" evidence="3">
    <location>
        <begin position="473"/>
        <end position="497"/>
    </location>
</feature>
<evidence type="ECO:0000313" key="7">
    <source>
        <dbReference type="Proteomes" id="UP000198287"/>
    </source>
</evidence>
<dbReference type="GO" id="GO:0006511">
    <property type="term" value="P:ubiquitin-dependent protein catabolic process"/>
    <property type="evidence" value="ECO:0007669"/>
    <property type="project" value="TreeGrafter"/>
</dbReference>
<dbReference type="OrthoDB" id="1713558at2759"/>
<name>A0A226EF16_FOLCA</name>
<dbReference type="GO" id="GO:0008541">
    <property type="term" value="C:proteasome regulatory particle, lid subcomplex"/>
    <property type="evidence" value="ECO:0007669"/>
    <property type="project" value="TreeGrafter"/>
</dbReference>
<keyword evidence="2 6" id="KW-0647">Proteasome</keyword>
<evidence type="ECO:0000256" key="3">
    <source>
        <dbReference type="SAM" id="MobiDB-lite"/>
    </source>
</evidence>
<dbReference type="GO" id="GO:0042176">
    <property type="term" value="P:regulation of protein catabolic process"/>
    <property type="evidence" value="ECO:0007669"/>
    <property type="project" value="InterPro"/>
</dbReference>
<dbReference type="STRING" id="158441.A0A226EF16"/>
<reference evidence="6" key="2">
    <citation type="journal article" date="2019" name="Sci. Rep.">
        <title>No signal of deleterious mutation accumulation in conserved gene sequences of extant asexual hexapods.</title>
        <authorList>
            <person name="Brandt A."/>
            <person name="Bast J."/>
            <person name="Scheu S."/>
            <person name="Meusemann K."/>
            <person name="Donath A."/>
            <person name="Schuette K."/>
            <person name="Machida R."/>
            <person name="Kraaijeveld K."/>
        </authorList>
    </citation>
    <scope>NUCLEOTIDE SEQUENCE</scope>
    <source>
        <strain evidence="6">OG1858</strain>
    </source>
</reference>
<feature type="region of interest" description="Disordered" evidence="3">
    <location>
        <begin position="1"/>
        <end position="22"/>
    </location>
</feature>
<accession>A0A226EF16</accession>
<dbReference type="InterPro" id="IPR036390">
    <property type="entry name" value="WH_DNA-bd_sf"/>
</dbReference>
<dbReference type="InterPro" id="IPR000717">
    <property type="entry name" value="PCI_dom"/>
</dbReference>
<protein>
    <submittedName>
        <fullName evidence="6">26S proteasome regulatory subunit S3</fullName>
    </submittedName>
</protein>
<sequence length="505" mass="58222">MKVVESNDIEMADATDGKTVEPEVKKDPDLLTIEDIREQVKQLEKAVYGKDFRFTLRTLRCLPNTRRKLNSNVLRRIIVGYYTHSADKRDSLCAYLAEPMDTDAAPSPRTLRSGRSTNTPLIPEIDAYLHLLVLLYLLDNTKTVDAVKCAEHLMQKLKNHNRRSLDLIAARCYFYYSRAYELDSKFDQIRPFLHAKLRTATLRNDYEGQAVLINCLLRNYLHYNLYDQADKLVSKSTYPETMASNNELARYLYYLGRIKAVQLDYSNAQKHLMQALRKAPQHSAVGFKQTVQKLLVTVELLLGDIPERSIFHQAHLKRSLAPYFQLTQAVRLGNLSMFIKVLEEYQKQFQEDRTFILIQRLRHNVIKTGLRAISTSYSRISLADISQKLVLDAPEDAAIKAPGEDAEFIVAKAIRDSVIEAGIDHEGGFMASKERTDVYCTQEPQLAFHQRITFCLNIHNQSVKAMRYPPKSYNKDLESAEERREREQQDLELAKEMAEDDDDFV</sequence>
<feature type="domain" description="PCI" evidence="4">
    <location>
        <begin position="249"/>
        <end position="437"/>
    </location>
</feature>
<dbReference type="PANTHER" id="PTHR10758">
    <property type="entry name" value="26S PROTEASOME NON-ATPASE REGULATORY SUBUNIT 3/COP9 SIGNALOSOME COMPLEX SUBUNIT 3"/>
    <property type="match status" value="1"/>
</dbReference>
<dbReference type="Proteomes" id="UP000198287">
    <property type="component" value="Unassembled WGS sequence"/>
</dbReference>
<dbReference type="SMART" id="SM00088">
    <property type="entry name" value="PINT"/>
    <property type="match status" value="1"/>
</dbReference>
<dbReference type="EMBL" id="LNIX01000004">
    <property type="protein sequence ID" value="OXA55989.1"/>
    <property type="molecule type" value="Genomic_DNA"/>
</dbReference>
<dbReference type="Pfam" id="PF08375">
    <property type="entry name" value="Rpn3_C"/>
    <property type="match status" value="1"/>
</dbReference>
<evidence type="ECO:0000259" key="4">
    <source>
        <dbReference type="PROSITE" id="PS50250"/>
    </source>
</evidence>
<dbReference type="PROSITE" id="PS50250">
    <property type="entry name" value="PCI"/>
    <property type="match status" value="1"/>
</dbReference>
<dbReference type="Pfam" id="PF25573">
    <property type="entry name" value="TPR_PSMD3_N"/>
    <property type="match status" value="1"/>
</dbReference>
<dbReference type="SUPFAM" id="SSF46785">
    <property type="entry name" value="Winged helix' DNA-binding domain"/>
    <property type="match status" value="1"/>
</dbReference>
<evidence type="ECO:0000256" key="1">
    <source>
        <dbReference type="ARBA" id="ARBA00007912"/>
    </source>
</evidence>
<dbReference type="InterPro" id="IPR057985">
    <property type="entry name" value="TPR_PSMD3_N"/>
</dbReference>
<dbReference type="InterPro" id="IPR013586">
    <property type="entry name" value="PSMD3_C"/>
</dbReference>
<dbReference type="EMBL" id="MH799564">
    <property type="protein sequence ID" value="QBH73723.1"/>
    <property type="molecule type" value="mRNA"/>
</dbReference>
<comment type="similarity">
    <text evidence="1">Belongs to the proteasome subunit S3 family.</text>
</comment>
<dbReference type="GO" id="GO:0030234">
    <property type="term" value="F:enzyme regulator activity"/>
    <property type="evidence" value="ECO:0007669"/>
    <property type="project" value="InterPro"/>
</dbReference>
<dbReference type="OMA" id="AKVYFYF"/>
<organism evidence="5 7">
    <name type="scientific">Folsomia candida</name>
    <name type="common">Springtail</name>
    <dbReference type="NCBI Taxonomy" id="158441"/>
    <lineage>
        <taxon>Eukaryota</taxon>
        <taxon>Metazoa</taxon>
        <taxon>Ecdysozoa</taxon>
        <taxon>Arthropoda</taxon>
        <taxon>Hexapoda</taxon>
        <taxon>Collembola</taxon>
        <taxon>Entomobryomorpha</taxon>
        <taxon>Isotomoidea</taxon>
        <taxon>Isotomidae</taxon>
        <taxon>Proisotominae</taxon>
        <taxon>Folsomia</taxon>
    </lineage>
</organism>
<feature type="region of interest" description="Disordered" evidence="3">
    <location>
        <begin position="469"/>
        <end position="505"/>
    </location>
</feature>
<keyword evidence="7" id="KW-1185">Reference proteome</keyword>
<proteinExistence type="evidence at transcript level"/>
<reference evidence="5 7" key="1">
    <citation type="submission" date="2015-12" db="EMBL/GenBank/DDBJ databases">
        <title>The genome of Folsomia candida.</title>
        <authorList>
            <person name="Faddeeva A."/>
            <person name="Derks M.F."/>
            <person name="Anvar Y."/>
            <person name="Smit S."/>
            <person name="Van Straalen N."/>
            <person name="Roelofs D."/>
        </authorList>
    </citation>
    <scope>NUCLEOTIDE SEQUENCE [LARGE SCALE GENOMIC DNA]</scope>
    <source>
        <strain evidence="5 7">VU population</strain>
        <tissue evidence="5">Whole body</tissue>
    </source>
</reference>
<dbReference type="SMART" id="SM00753">
    <property type="entry name" value="PAM"/>
    <property type="match status" value="1"/>
</dbReference>